<proteinExistence type="predicted"/>
<protein>
    <submittedName>
        <fullName evidence="1">Uncharacterized protein</fullName>
    </submittedName>
</protein>
<dbReference type="Proteomes" id="UP000177309">
    <property type="component" value="Unassembled WGS sequence"/>
</dbReference>
<dbReference type="EMBL" id="MEUI01000011">
    <property type="protein sequence ID" value="OGC34992.1"/>
    <property type="molecule type" value="Genomic_DNA"/>
</dbReference>
<accession>A0A1F4TQI8</accession>
<dbReference type="AlphaFoldDB" id="A0A1F4TQI8"/>
<comment type="caution">
    <text evidence="1">The sequence shown here is derived from an EMBL/GenBank/DDBJ whole genome shotgun (WGS) entry which is preliminary data.</text>
</comment>
<sequence length="230" mass="26304">MSIHPAYTVSGFYALARQAIPLEPWQHRVPDPIYRNKVRTKANIPEKTGSLIPALLVFARYAGLKSIPASTIARFQDDPYLKYCFIGLIDDHQRMYFPCHSSKSKSGEIKEKWKACLSDPDKLKEEDLYRGLACYLNNFMGCMPGGDFCKMTPNQIGYSQRKNEVMIAIDNVLALSDLRIQAKQLAAAAYIEQEKRPDQYVNRVAHLKFCLEIFHHLAEEHGFSTIDLWS</sequence>
<organism evidence="1 2">
    <name type="scientific">candidate division WOR-1 bacterium RIFOXYC2_FULL_41_25</name>
    <dbReference type="NCBI Taxonomy" id="1802586"/>
    <lineage>
        <taxon>Bacteria</taxon>
        <taxon>Bacillati</taxon>
        <taxon>Saganbacteria</taxon>
    </lineage>
</organism>
<name>A0A1F4TQI8_UNCSA</name>
<evidence type="ECO:0000313" key="2">
    <source>
        <dbReference type="Proteomes" id="UP000177309"/>
    </source>
</evidence>
<gene>
    <name evidence="1" type="ORF">A2462_05295</name>
</gene>
<evidence type="ECO:0000313" key="1">
    <source>
        <dbReference type="EMBL" id="OGC34992.1"/>
    </source>
</evidence>
<reference evidence="1 2" key="1">
    <citation type="journal article" date="2016" name="Nat. Commun.">
        <title>Thousands of microbial genomes shed light on interconnected biogeochemical processes in an aquifer system.</title>
        <authorList>
            <person name="Anantharaman K."/>
            <person name="Brown C.T."/>
            <person name="Hug L.A."/>
            <person name="Sharon I."/>
            <person name="Castelle C.J."/>
            <person name="Probst A.J."/>
            <person name="Thomas B.C."/>
            <person name="Singh A."/>
            <person name="Wilkins M.J."/>
            <person name="Karaoz U."/>
            <person name="Brodie E.L."/>
            <person name="Williams K.H."/>
            <person name="Hubbard S.S."/>
            <person name="Banfield J.F."/>
        </authorList>
    </citation>
    <scope>NUCLEOTIDE SEQUENCE [LARGE SCALE GENOMIC DNA]</scope>
</reference>